<evidence type="ECO:0000256" key="5">
    <source>
        <dbReference type="RuleBase" id="RU362076"/>
    </source>
</evidence>
<evidence type="ECO:0000256" key="4">
    <source>
        <dbReference type="ARBA" id="ARBA00024746"/>
    </source>
</evidence>
<dbReference type="InterPro" id="IPR005648">
    <property type="entry name" value="FlgD"/>
</dbReference>
<accession>A0A7V5XHG1</accession>
<protein>
    <recommendedName>
        <fullName evidence="2 5">Basal-body rod modification protein FlgD</fullName>
    </recommendedName>
</protein>
<evidence type="ECO:0000313" key="7">
    <source>
        <dbReference type="EMBL" id="HHQ16526.1"/>
    </source>
</evidence>
<dbReference type="Pfam" id="PF13860">
    <property type="entry name" value="FlgD_ig"/>
    <property type="match status" value="1"/>
</dbReference>
<dbReference type="EMBL" id="DRWR01000115">
    <property type="protein sequence ID" value="HHQ16526.1"/>
    <property type="molecule type" value="Genomic_DNA"/>
</dbReference>
<feature type="domain" description="FlgD/Vpr Ig-like" evidence="6">
    <location>
        <begin position="110"/>
        <end position="178"/>
    </location>
</feature>
<evidence type="ECO:0000259" key="6">
    <source>
        <dbReference type="Pfam" id="PF13860"/>
    </source>
</evidence>
<dbReference type="InterPro" id="IPR025965">
    <property type="entry name" value="FlgD/Vpr_Ig-like"/>
</dbReference>
<dbReference type="AlphaFoldDB" id="A0A7V5XHG1"/>
<dbReference type="GO" id="GO:0044781">
    <property type="term" value="P:bacterial-type flagellum organization"/>
    <property type="evidence" value="ECO:0007669"/>
    <property type="project" value="UniProtKB-UniRule"/>
</dbReference>
<dbReference type="Gene3D" id="2.30.30.910">
    <property type="match status" value="1"/>
</dbReference>
<keyword evidence="3 5" id="KW-1005">Bacterial flagellum biogenesis</keyword>
<gene>
    <name evidence="7" type="ORF">ENM15_06925</name>
</gene>
<reference evidence="7" key="1">
    <citation type="journal article" date="2020" name="mSystems">
        <title>Genome- and Community-Level Interaction Insights into Carbon Utilization and Element Cycling Functions of Hydrothermarchaeota in Hydrothermal Sediment.</title>
        <authorList>
            <person name="Zhou Z."/>
            <person name="Liu Y."/>
            <person name="Xu W."/>
            <person name="Pan J."/>
            <person name="Luo Z.H."/>
            <person name="Li M."/>
        </authorList>
    </citation>
    <scope>NUCLEOTIDE SEQUENCE [LARGE SCALE GENOMIC DNA]</scope>
    <source>
        <strain evidence="7">SpSt-106</strain>
    </source>
</reference>
<evidence type="ECO:0000256" key="2">
    <source>
        <dbReference type="ARBA" id="ARBA00016013"/>
    </source>
</evidence>
<evidence type="ECO:0000256" key="1">
    <source>
        <dbReference type="ARBA" id="ARBA00010577"/>
    </source>
</evidence>
<organism evidence="7">
    <name type="scientific">Thermodesulfobacterium geofontis</name>
    <dbReference type="NCBI Taxonomy" id="1295609"/>
    <lineage>
        <taxon>Bacteria</taxon>
        <taxon>Pseudomonadati</taxon>
        <taxon>Thermodesulfobacteriota</taxon>
        <taxon>Thermodesulfobacteria</taxon>
        <taxon>Thermodesulfobacteriales</taxon>
        <taxon>Thermodesulfobacteriaceae</taxon>
        <taxon>Thermodesulfobacterium</taxon>
    </lineage>
</organism>
<comment type="function">
    <text evidence="4 5">Required for flagellar hook formation. May act as a scaffolding protein.</text>
</comment>
<proteinExistence type="inferred from homology"/>
<comment type="similarity">
    <text evidence="1 5">Belongs to the FlgD family.</text>
</comment>
<name>A0A7V5XHG1_9BACT</name>
<comment type="caution">
    <text evidence="7">The sequence shown here is derived from an EMBL/GenBank/DDBJ whole genome shotgun (WGS) entry which is preliminary data.</text>
</comment>
<sequence>MISQVNSVTTVNTNIQRVPKKDLDMQDFIQLFITQLRYQDPMNPIENNEMATQLALFNQVDQLFKINETLNVLAYMANFMANSLDLAYISNLIGKKIKIATDIGRVENGEFLGGEFTLKEPAEKVEIIIKNSQGEIIYKLELSNLQKGTHKINWDAINLEGEKVSDGNYTFSIIAYSGEESKNITPFMIGKITGVKLGEIIKFIVNETVEILPEDIQEIIGG</sequence>
<dbReference type="Pfam" id="PF03963">
    <property type="entry name" value="FlgD"/>
    <property type="match status" value="1"/>
</dbReference>
<evidence type="ECO:0000256" key="3">
    <source>
        <dbReference type="ARBA" id="ARBA00022795"/>
    </source>
</evidence>
<dbReference type="Gene3D" id="2.60.40.4070">
    <property type="match status" value="1"/>
</dbReference>